<dbReference type="GO" id="GO:0005524">
    <property type="term" value="F:ATP binding"/>
    <property type="evidence" value="ECO:0007669"/>
    <property type="project" value="InterPro"/>
</dbReference>
<evidence type="ECO:0000256" key="1">
    <source>
        <dbReference type="ARBA" id="ARBA00022499"/>
    </source>
</evidence>
<protein>
    <recommendedName>
        <fullName evidence="7">Helicase ATP-binding domain-containing protein</fullName>
    </recommendedName>
</protein>
<dbReference type="InterPro" id="IPR014001">
    <property type="entry name" value="Helicase_ATP-bd"/>
</dbReference>
<keyword evidence="3" id="KW-0399">Innate immunity</keyword>
<dbReference type="SUPFAM" id="SSF47986">
    <property type="entry name" value="DEATH domain"/>
    <property type="match status" value="1"/>
</dbReference>
<dbReference type="PANTHER" id="PTHR14074">
    <property type="entry name" value="HELICASE WITH DEATH DOMAIN-RELATED"/>
    <property type="match status" value="1"/>
</dbReference>
<feature type="region of interest" description="Disordered" evidence="6">
    <location>
        <begin position="673"/>
        <end position="696"/>
    </location>
</feature>
<evidence type="ECO:0000313" key="9">
    <source>
        <dbReference type="Proteomes" id="UP000596742"/>
    </source>
</evidence>
<dbReference type="InterPro" id="IPR051363">
    <property type="entry name" value="RLR_Helicase"/>
</dbReference>
<evidence type="ECO:0000256" key="6">
    <source>
        <dbReference type="SAM" id="MobiDB-lite"/>
    </source>
</evidence>
<dbReference type="InterPro" id="IPR011545">
    <property type="entry name" value="DEAD/DEAH_box_helicase_dom"/>
</dbReference>
<comment type="caution">
    <text evidence="8">The sequence shown here is derived from an EMBL/GenBank/DDBJ whole genome shotgun (WGS) entry which is preliminary data.</text>
</comment>
<evidence type="ECO:0000256" key="2">
    <source>
        <dbReference type="ARBA" id="ARBA00022553"/>
    </source>
</evidence>
<dbReference type="Pfam" id="PF00270">
    <property type="entry name" value="DEAD"/>
    <property type="match status" value="1"/>
</dbReference>
<organism evidence="8 9">
    <name type="scientific">Mytilus galloprovincialis</name>
    <name type="common">Mediterranean mussel</name>
    <dbReference type="NCBI Taxonomy" id="29158"/>
    <lineage>
        <taxon>Eukaryota</taxon>
        <taxon>Metazoa</taxon>
        <taxon>Spiralia</taxon>
        <taxon>Lophotrochozoa</taxon>
        <taxon>Mollusca</taxon>
        <taxon>Bivalvia</taxon>
        <taxon>Autobranchia</taxon>
        <taxon>Pteriomorphia</taxon>
        <taxon>Mytilida</taxon>
        <taxon>Mytiloidea</taxon>
        <taxon>Mytilidae</taxon>
        <taxon>Mytilinae</taxon>
        <taxon>Mytilus</taxon>
    </lineage>
</organism>
<keyword evidence="5" id="KW-0391">Immunity</keyword>
<dbReference type="EMBL" id="UYJE01001793">
    <property type="protein sequence ID" value="VDI05285.1"/>
    <property type="molecule type" value="Genomic_DNA"/>
</dbReference>
<gene>
    <name evidence="8" type="ORF">MGAL_10B057329</name>
</gene>
<dbReference type="Pfam" id="PF18738">
    <property type="entry name" value="HEPN_DZIP3"/>
    <property type="match status" value="1"/>
</dbReference>
<keyword evidence="2" id="KW-0597">Phosphoprotein</keyword>
<feature type="domain" description="Helicase ATP-binding" evidence="7">
    <location>
        <begin position="755"/>
        <end position="843"/>
    </location>
</feature>
<dbReference type="Pfam" id="PF16739">
    <property type="entry name" value="CARD_2"/>
    <property type="match status" value="1"/>
</dbReference>
<dbReference type="InterPro" id="IPR031964">
    <property type="entry name" value="CARD_dom"/>
</dbReference>
<dbReference type="GO" id="GO:0003676">
    <property type="term" value="F:nucleic acid binding"/>
    <property type="evidence" value="ECO:0007669"/>
    <property type="project" value="InterPro"/>
</dbReference>
<dbReference type="GO" id="GO:0045087">
    <property type="term" value="P:innate immune response"/>
    <property type="evidence" value="ECO:0007669"/>
    <property type="project" value="UniProtKB-KW"/>
</dbReference>
<dbReference type="Gene3D" id="3.40.50.300">
    <property type="entry name" value="P-loop containing nucleotide triphosphate hydrolases"/>
    <property type="match status" value="1"/>
</dbReference>
<dbReference type="InterPro" id="IPR011029">
    <property type="entry name" value="DEATH-like_dom_sf"/>
</dbReference>
<keyword evidence="1" id="KW-1017">Isopeptide bond</keyword>
<evidence type="ECO:0000256" key="3">
    <source>
        <dbReference type="ARBA" id="ARBA00022588"/>
    </source>
</evidence>
<accession>A0A8B6CJL0</accession>
<keyword evidence="9" id="KW-1185">Reference proteome</keyword>
<dbReference type="SUPFAM" id="SSF52540">
    <property type="entry name" value="P-loop containing nucleoside triphosphate hydrolases"/>
    <property type="match status" value="1"/>
</dbReference>
<sequence>MAVALFSKDVEVHGSAVMVVLDTYPRMIIEIISNQWPPKQVFKLTQNEKDQSFMRKITPLQRQMISKLDTSGYINLDVSCIYKLIRHFNLLPVPKQGWGNKPSIHDTQEGDDVERMKIYRNDILHRPRGGLSEQEGKRFFQESYEMAKRLDISIGSPMNGFESIHMIKITNLFFNIAQLQETRDTSSVDLYYGNDIMMKLGSSDNQNTSGDSQCSIYIRDQSLDVNAVIQKIDYIKKTLEEGPYNVIKLDGAESGSLILHISIPNSCFISQKTLHDSLQSFLRHFFLIAEIRYKTGLIIVLAESDRYTADDDEQDLEFLLEKPLPILKLNVNVLNSAFQNENILYKEVNRFVTGMYDAMDNNGVPVNGSQREVMMLTGPEKDLKGHLKKPYMDALQDNVIDVNTDYHWRRFIMELCYGQIVKNVIPSGLLPNLGVIFSNDEKRYIRSLERMESSQRAMVRLLEILDHYDNKGKWQIFKEALIENDYQWLVDFIEGDWVNYEDTHTWELLINVFQNTLSANIKPHEILPYLKEKSVISDKDLAEVEQMCKLYGENVAVFQLLTYLPKCKHNAWYPEFINILYENGYSYVVKEIDRENYENLQVLGPALFDSIDVVKTAQRNEQYQINMEYDTKENSMSDREKPEMSNIILSSNERLAQDEWFNLHKSTMQELSIDEADKSTREKQSARSSQTQLTNTEKKGKYYQNLPFIPDTIVYDTRSYAVVEEMAAEGYDYDDDGLGQQKEPLRLRSYQEELSAPGLQGKNCIIVAPAGSGKTHVALKIIQEHMTQVKARRHPKVIFLVEQAALAQQQEKICAKYLSCKVKLITGETQRNERPKYLSECIV</sequence>
<proteinExistence type="predicted"/>
<evidence type="ECO:0000259" key="7">
    <source>
        <dbReference type="PROSITE" id="PS51192"/>
    </source>
</evidence>
<dbReference type="OrthoDB" id="6163085at2759"/>
<dbReference type="PROSITE" id="PS51192">
    <property type="entry name" value="HELICASE_ATP_BIND_1"/>
    <property type="match status" value="1"/>
</dbReference>
<dbReference type="PANTHER" id="PTHR14074:SF16">
    <property type="entry name" value="ANTIVIRAL INNATE IMMUNE RESPONSE RECEPTOR RIG-I"/>
    <property type="match status" value="1"/>
</dbReference>
<feature type="compositionally biased region" description="Polar residues" evidence="6">
    <location>
        <begin position="686"/>
        <end position="695"/>
    </location>
</feature>
<evidence type="ECO:0000256" key="4">
    <source>
        <dbReference type="ARBA" id="ARBA00022843"/>
    </source>
</evidence>
<reference evidence="8" key="1">
    <citation type="submission" date="2018-11" db="EMBL/GenBank/DDBJ databases">
        <authorList>
            <person name="Alioto T."/>
            <person name="Alioto T."/>
        </authorList>
    </citation>
    <scope>NUCLEOTIDE SEQUENCE</scope>
</reference>
<dbReference type="InterPro" id="IPR041249">
    <property type="entry name" value="HEPN_DZIP3"/>
</dbReference>
<feature type="non-terminal residue" evidence="8">
    <location>
        <position position="1"/>
    </location>
</feature>
<keyword evidence="4" id="KW-0832">Ubl conjugation</keyword>
<evidence type="ECO:0000256" key="5">
    <source>
        <dbReference type="ARBA" id="ARBA00022859"/>
    </source>
</evidence>
<name>A0A8B6CJL0_MYTGA</name>
<dbReference type="AlphaFoldDB" id="A0A8B6CJL0"/>
<evidence type="ECO:0000313" key="8">
    <source>
        <dbReference type="EMBL" id="VDI05285.1"/>
    </source>
</evidence>
<dbReference type="InterPro" id="IPR027417">
    <property type="entry name" value="P-loop_NTPase"/>
</dbReference>
<dbReference type="Gene3D" id="1.10.533.10">
    <property type="entry name" value="Death Domain, Fas"/>
    <property type="match status" value="2"/>
</dbReference>
<dbReference type="Proteomes" id="UP000596742">
    <property type="component" value="Unassembled WGS sequence"/>
</dbReference>
<feature type="compositionally biased region" description="Basic and acidic residues" evidence="6">
    <location>
        <begin position="675"/>
        <end position="685"/>
    </location>
</feature>
<dbReference type="GO" id="GO:0005737">
    <property type="term" value="C:cytoplasm"/>
    <property type="evidence" value="ECO:0007669"/>
    <property type="project" value="UniProtKB-ARBA"/>
</dbReference>